<dbReference type="RefSeq" id="XP_040593334.1">
    <property type="nucleotide sequence ID" value="XM_040737400.1"/>
</dbReference>
<keyword evidence="2" id="KW-0812">Transmembrane</keyword>
<reference evidence="4" key="1">
    <citation type="submission" date="2025-08" db="UniProtKB">
        <authorList>
            <consortium name="RefSeq"/>
        </authorList>
    </citation>
    <scope>IDENTIFICATION</scope>
    <source>
        <tissue evidence="4">Liver</tissue>
    </source>
</reference>
<comment type="subcellular location">
    <subcellularLocation>
        <location evidence="1">Membrane</location>
        <topology evidence="1">Single-pass type II membrane protein</topology>
    </subcellularLocation>
</comment>
<evidence type="ECO:0000313" key="3">
    <source>
        <dbReference type="Proteomes" id="UP000886700"/>
    </source>
</evidence>
<dbReference type="GeneID" id="101823150"/>
<dbReference type="PANTHER" id="PTHR45710">
    <property type="entry name" value="C-TYPE LECTIN DOMAIN-CONTAINING PROTEIN 180"/>
    <property type="match status" value="1"/>
</dbReference>
<accession>A0ABM2WRK1</accession>
<gene>
    <name evidence="4" type="primary">LOC101823150</name>
</gene>
<dbReference type="SUPFAM" id="SSF56436">
    <property type="entry name" value="C-type lectin-like"/>
    <property type="match status" value="1"/>
</dbReference>
<name>A0ABM2WRK1_MESAU</name>
<evidence type="ECO:0000313" key="4">
    <source>
        <dbReference type="RefSeq" id="XP_040593334.1"/>
    </source>
</evidence>
<sequence length="154" mass="17081">MRMLTAESTSPDYVRGNCNILQGKHLRSISSRFPIKLQDCYIFIVVLTVIVIALSVGLPRKPENDNCGPCNASCPRGWIGFGSKCFYFSEDMRNWTSSQTSCKAQGAQLAQFDSLELLFTFLGDQPLKTVELALTSAQETGLVLEANVFIFLKT</sequence>
<organism evidence="3 4">
    <name type="scientific">Mesocricetus auratus</name>
    <name type="common">Golden hamster</name>
    <dbReference type="NCBI Taxonomy" id="10036"/>
    <lineage>
        <taxon>Eukaryota</taxon>
        <taxon>Metazoa</taxon>
        <taxon>Chordata</taxon>
        <taxon>Craniata</taxon>
        <taxon>Vertebrata</taxon>
        <taxon>Euteleostomi</taxon>
        <taxon>Mammalia</taxon>
        <taxon>Eutheria</taxon>
        <taxon>Euarchontoglires</taxon>
        <taxon>Glires</taxon>
        <taxon>Rodentia</taxon>
        <taxon>Myomorpha</taxon>
        <taxon>Muroidea</taxon>
        <taxon>Cricetidae</taxon>
        <taxon>Cricetinae</taxon>
        <taxon>Mesocricetus</taxon>
    </lineage>
</organism>
<evidence type="ECO:0000256" key="1">
    <source>
        <dbReference type="ARBA" id="ARBA00004606"/>
    </source>
</evidence>
<dbReference type="PANTHER" id="PTHR45710:SF35">
    <property type="entry name" value="C-TYPE LECTIN DOMAIN FAMILY 2 MEMBER D"/>
    <property type="match status" value="1"/>
</dbReference>
<keyword evidence="2" id="KW-1133">Transmembrane helix</keyword>
<keyword evidence="2" id="KW-0472">Membrane</keyword>
<proteinExistence type="predicted"/>
<evidence type="ECO:0000256" key="2">
    <source>
        <dbReference type="SAM" id="Phobius"/>
    </source>
</evidence>
<protein>
    <submittedName>
        <fullName evidence="4">C-type lectin domain family 2 member E-like</fullName>
    </submittedName>
</protein>
<dbReference type="InterPro" id="IPR016187">
    <property type="entry name" value="CTDL_fold"/>
</dbReference>
<dbReference type="InterPro" id="IPR016186">
    <property type="entry name" value="C-type_lectin-like/link_sf"/>
</dbReference>
<dbReference type="InterPro" id="IPR050828">
    <property type="entry name" value="C-type_lectin/matrix_domain"/>
</dbReference>
<feature type="transmembrane region" description="Helical" evidence="2">
    <location>
        <begin position="40"/>
        <end position="58"/>
    </location>
</feature>
<dbReference type="Proteomes" id="UP000886700">
    <property type="component" value="Unplaced"/>
</dbReference>
<dbReference type="Gene3D" id="3.10.100.10">
    <property type="entry name" value="Mannose-Binding Protein A, subunit A"/>
    <property type="match status" value="1"/>
</dbReference>
<keyword evidence="3" id="KW-1185">Reference proteome</keyword>